<dbReference type="AlphaFoldDB" id="A0A371DBB5"/>
<reference evidence="3 4" key="1">
    <citation type="journal article" date="2018" name="Biotechnol. Biofuels">
        <title>Integrative visual omics of the white-rot fungus Polyporus brumalis exposes the biotechnological potential of its oxidative enzymes for delignifying raw plant biomass.</title>
        <authorList>
            <person name="Miyauchi S."/>
            <person name="Rancon A."/>
            <person name="Drula E."/>
            <person name="Hage H."/>
            <person name="Chaduli D."/>
            <person name="Favel A."/>
            <person name="Grisel S."/>
            <person name="Henrissat B."/>
            <person name="Herpoel-Gimbert I."/>
            <person name="Ruiz-Duenas F.J."/>
            <person name="Chevret D."/>
            <person name="Hainaut M."/>
            <person name="Lin J."/>
            <person name="Wang M."/>
            <person name="Pangilinan J."/>
            <person name="Lipzen A."/>
            <person name="Lesage-Meessen L."/>
            <person name="Navarro D."/>
            <person name="Riley R."/>
            <person name="Grigoriev I.V."/>
            <person name="Zhou S."/>
            <person name="Raouche S."/>
            <person name="Rosso M.N."/>
        </authorList>
    </citation>
    <scope>NUCLEOTIDE SEQUENCE [LARGE SCALE GENOMIC DNA]</scope>
    <source>
        <strain evidence="3 4">BRFM 1820</strain>
    </source>
</reference>
<feature type="compositionally biased region" description="Basic and acidic residues" evidence="1">
    <location>
        <begin position="356"/>
        <end position="375"/>
    </location>
</feature>
<gene>
    <name evidence="3" type="ORF">OH76DRAFT_1418297</name>
</gene>
<feature type="region of interest" description="Disordered" evidence="1">
    <location>
        <begin position="1"/>
        <end position="419"/>
    </location>
</feature>
<feature type="compositionally biased region" description="Polar residues" evidence="1">
    <location>
        <begin position="45"/>
        <end position="54"/>
    </location>
</feature>
<keyword evidence="4" id="KW-1185">Reference proteome</keyword>
<feature type="compositionally biased region" description="Basic and acidic residues" evidence="1">
    <location>
        <begin position="265"/>
        <end position="317"/>
    </location>
</feature>
<proteinExistence type="predicted"/>
<feature type="domain" description="DUF6532" evidence="2">
    <location>
        <begin position="447"/>
        <end position="629"/>
    </location>
</feature>
<dbReference type="InterPro" id="IPR045341">
    <property type="entry name" value="DUF6532"/>
</dbReference>
<dbReference type="EMBL" id="KZ857403">
    <property type="protein sequence ID" value="RDX49825.1"/>
    <property type="molecule type" value="Genomic_DNA"/>
</dbReference>
<feature type="compositionally biased region" description="Acidic residues" evidence="1">
    <location>
        <begin position="402"/>
        <end position="419"/>
    </location>
</feature>
<feature type="compositionally biased region" description="Polar residues" evidence="1">
    <location>
        <begin position="111"/>
        <end position="122"/>
    </location>
</feature>
<protein>
    <recommendedName>
        <fullName evidence="2">DUF6532 domain-containing protein</fullName>
    </recommendedName>
</protein>
<feature type="compositionally biased region" description="Basic and acidic residues" evidence="1">
    <location>
        <begin position="159"/>
        <end position="174"/>
    </location>
</feature>
<feature type="compositionally biased region" description="Basic and acidic residues" evidence="1">
    <location>
        <begin position="74"/>
        <end position="83"/>
    </location>
</feature>
<evidence type="ECO:0000259" key="2">
    <source>
        <dbReference type="Pfam" id="PF20149"/>
    </source>
</evidence>
<feature type="compositionally biased region" description="Basic and acidic residues" evidence="1">
    <location>
        <begin position="214"/>
        <end position="232"/>
    </location>
</feature>
<evidence type="ECO:0000313" key="3">
    <source>
        <dbReference type="EMBL" id="RDX49825.1"/>
    </source>
</evidence>
<name>A0A371DBB5_9APHY</name>
<sequence>MGHRRSVVYSDSSDEETQEVAPARPSHGAKERASEAWQPLIPISRAQSQHAQSDPSDKQSADDPGKSRPKSKSKSKEEIESGRDNYAAPDINFNASDDERARRAAARKNSQEQTPTPALQSHSSKRAAHKEQRNEESESSSSSDSDNDKSSGDEDNAENTEHSDLEELEKDPRALEAQFEAEAANWADDDDDEHQDPPQRSQSGNPHRDKRHSHSESARAHSHSASHEDKVSSNKKRAKLVQTSKSDASDDDDIRVHHTAKKRRSSSERLDDGKTRSSDKNPNRIAGDDGGSRDKPRGGDRTVDSERKVRQDNRENSRNVYGGPDKKQPGGKGTAMAAAQKTHGEAHKSGQKHKKAREDINWAHPSEDNCHEPPRKLKRSQKHRKAKGGDGGNSDSSSSESGSDESELGSDSDDSDSDGIELVLRKHGSRLKLKKQRPRVRRIAKQAIEDMLINVCTVNAYPNGPDKTNEFAQSSLRRSVKALGDMDIARRLKHNDKYWKKLATIPLQRVPNFRGKIKKVTDTLVKRAYGLKQGDALKVIWLQEGLWYIFPFDYETSELRVPDCVAHFRSSLAEAPHEKEIPAAMLTLVAMAIYASIDDYRNVCFEAGNFKSNLFIDIYRQNIAALSEFKTEKPGKYHRFMQGLFKEVCTWTGAGAPHSQVKSFLNTKGMTDD</sequence>
<accession>A0A371DBB5</accession>
<evidence type="ECO:0000256" key="1">
    <source>
        <dbReference type="SAM" id="MobiDB-lite"/>
    </source>
</evidence>
<dbReference type="Proteomes" id="UP000256964">
    <property type="component" value="Unassembled WGS sequence"/>
</dbReference>
<feature type="compositionally biased region" description="Basic residues" evidence="1">
    <location>
        <begin position="376"/>
        <end position="386"/>
    </location>
</feature>
<feature type="compositionally biased region" description="Basic and acidic residues" evidence="1">
    <location>
        <begin position="55"/>
        <end position="66"/>
    </location>
</feature>
<dbReference type="STRING" id="139420.A0A371DBB5"/>
<evidence type="ECO:0000313" key="4">
    <source>
        <dbReference type="Proteomes" id="UP000256964"/>
    </source>
</evidence>
<dbReference type="Pfam" id="PF20149">
    <property type="entry name" value="DUF6532"/>
    <property type="match status" value="1"/>
</dbReference>
<dbReference type="OrthoDB" id="2749024at2759"/>
<organism evidence="3 4">
    <name type="scientific">Lentinus brumalis</name>
    <dbReference type="NCBI Taxonomy" id="2498619"/>
    <lineage>
        <taxon>Eukaryota</taxon>
        <taxon>Fungi</taxon>
        <taxon>Dikarya</taxon>
        <taxon>Basidiomycota</taxon>
        <taxon>Agaricomycotina</taxon>
        <taxon>Agaricomycetes</taxon>
        <taxon>Polyporales</taxon>
        <taxon>Polyporaceae</taxon>
        <taxon>Lentinus</taxon>
    </lineage>
</organism>